<reference evidence="1 2" key="1">
    <citation type="journal article" date="2022" name="Int. J. Syst. Evol. Microbiol.">
        <title>Miniphocaeibacter halophilus sp. nov., an ammonium-tolerant acetate-producing bacterium isolated from a biogas system.</title>
        <authorList>
            <person name="Schnurer A."/>
            <person name="Singh A."/>
            <person name="Bi S."/>
            <person name="Qiao W."/>
            <person name="Westerholm M."/>
        </authorList>
    </citation>
    <scope>NUCLEOTIDE SEQUENCE [LARGE SCALE GENOMIC DNA]</scope>
    <source>
        <strain evidence="1 2">AMB_01</strain>
    </source>
</reference>
<organism evidence="1 2">
    <name type="scientific">Miniphocaeibacter halophilus</name>
    <dbReference type="NCBI Taxonomy" id="2931922"/>
    <lineage>
        <taxon>Bacteria</taxon>
        <taxon>Bacillati</taxon>
        <taxon>Bacillota</taxon>
        <taxon>Tissierellia</taxon>
        <taxon>Tissierellales</taxon>
        <taxon>Peptoniphilaceae</taxon>
        <taxon>Miniphocaeibacter</taxon>
    </lineage>
</organism>
<proteinExistence type="predicted"/>
<protein>
    <submittedName>
        <fullName evidence="1">DUF3048 domain-containing protein</fullName>
    </submittedName>
</protein>
<evidence type="ECO:0000313" key="1">
    <source>
        <dbReference type="EMBL" id="QQK08120.1"/>
    </source>
</evidence>
<name>A0AC61MR37_9FIRM</name>
<dbReference type="Proteomes" id="UP000595814">
    <property type="component" value="Chromosome"/>
</dbReference>
<sequence>MKRLKLLILFSLMALILTSCNGKNNNETTSTRTTEINGNDDTKPYSLVDGSEISEKDKYNPVIGIMLDNHPEAMPQSGFNKASIVYEFKVEGDFTRYLAIFQNSDAELIGPVRSARPYFVQTIAEFNGIFAHFGGSDLGMSTISKLNIDNLNGMELEGTTFYRNKEVNKISPHNAYTSIELLDDAISKKGYETDRKFDGFKFDLDGNKISQQMDNGKSATEVHIPFNSTYIVDFKYDEAKKSYEVFRNDTQIVDEADEENVYAKNIIIEFASSKVNGPAGTLEISHIGKGSGKLITEGKVIDINWSKDTATDRTIFTNSDGEEILLNPGQTWIEVVETGTNIATN</sequence>
<accession>A0AC61MR37</accession>
<evidence type="ECO:0000313" key="2">
    <source>
        <dbReference type="Proteomes" id="UP000595814"/>
    </source>
</evidence>
<keyword evidence="2" id="KW-1185">Reference proteome</keyword>
<gene>
    <name evidence="1" type="ORF">JFY71_00870</name>
</gene>
<dbReference type="EMBL" id="CP066744">
    <property type="protein sequence ID" value="QQK08120.1"/>
    <property type="molecule type" value="Genomic_DNA"/>
</dbReference>